<sequence length="220" mass="25545">MGSFKVLGLDELHPIFFQANWPMVGSYVRDTICSCYYKHDRIQEIDSTLLVLIPKCDAPTSLHKFRPINLCKVIYKIITKIIATRHATNNVVIAKEIYHSMHKKKGKNGFMTIKVDLEKEIRFTDHFCKLILSCVSSIRVQVLFNEVSINEFSPSRGVRQGDPISPYLFVFYMERLTYLIEREVSYNNRKPIKLCRTELSISHLFFVDDLLLFGKTSSVK</sequence>
<dbReference type="PANTHER" id="PTHR46890:SF48">
    <property type="entry name" value="RNA-DIRECTED DNA POLYMERASE"/>
    <property type="match status" value="1"/>
</dbReference>
<feature type="non-terminal residue" evidence="2">
    <location>
        <position position="1"/>
    </location>
</feature>
<dbReference type="OrthoDB" id="1435695at2759"/>
<evidence type="ECO:0000313" key="3">
    <source>
        <dbReference type="Proteomes" id="UP000257109"/>
    </source>
</evidence>
<evidence type="ECO:0000259" key="1">
    <source>
        <dbReference type="Pfam" id="PF00078"/>
    </source>
</evidence>
<dbReference type="Proteomes" id="UP000257109">
    <property type="component" value="Unassembled WGS sequence"/>
</dbReference>
<dbReference type="InterPro" id="IPR052343">
    <property type="entry name" value="Retrotransposon-Effector_Assoc"/>
</dbReference>
<dbReference type="InterPro" id="IPR000477">
    <property type="entry name" value="RT_dom"/>
</dbReference>
<dbReference type="Pfam" id="PF00078">
    <property type="entry name" value="RVT_1"/>
    <property type="match status" value="1"/>
</dbReference>
<dbReference type="AlphaFoldDB" id="A0A371GIA4"/>
<gene>
    <name evidence="2" type="ORF">CR513_27868</name>
</gene>
<keyword evidence="3" id="KW-1185">Reference proteome</keyword>
<dbReference type="STRING" id="157652.A0A371GIA4"/>
<feature type="domain" description="Reverse transcriptase" evidence="1">
    <location>
        <begin position="53"/>
        <end position="217"/>
    </location>
</feature>
<reference evidence="2" key="1">
    <citation type="submission" date="2018-05" db="EMBL/GenBank/DDBJ databases">
        <title>Draft genome of Mucuna pruriens seed.</title>
        <authorList>
            <person name="Nnadi N.E."/>
            <person name="Vos R."/>
            <person name="Hasami M.H."/>
            <person name="Devisetty U.K."/>
            <person name="Aguiy J.C."/>
        </authorList>
    </citation>
    <scope>NUCLEOTIDE SEQUENCE [LARGE SCALE GENOMIC DNA]</scope>
    <source>
        <strain evidence="2">JCA_2017</strain>
    </source>
</reference>
<dbReference type="EMBL" id="QJKJ01005438">
    <property type="protein sequence ID" value="RDX90298.1"/>
    <property type="molecule type" value="Genomic_DNA"/>
</dbReference>
<dbReference type="PANTHER" id="PTHR46890">
    <property type="entry name" value="NON-LTR RETROLELEMENT REVERSE TRANSCRIPTASE-LIKE PROTEIN-RELATED"/>
    <property type="match status" value="1"/>
</dbReference>
<comment type="caution">
    <text evidence="2">The sequence shown here is derived from an EMBL/GenBank/DDBJ whole genome shotgun (WGS) entry which is preliminary data.</text>
</comment>
<accession>A0A371GIA4</accession>
<evidence type="ECO:0000313" key="2">
    <source>
        <dbReference type="EMBL" id="RDX90298.1"/>
    </source>
</evidence>
<protein>
    <submittedName>
        <fullName evidence="2">Mitochondrial protein</fullName>
    </submittedName>
</protein>
<proteinExistence type="predicted"/>
<organism evidence="2 3">
    <name type="scientific">Mucuna pruriens</name>
    <name type="common">Velvet bean</name>
    <name type="synonym">Dolichos pruriens</name>
    <dbReference type="NCBI Taxonomy" id="157652"/>
    <lineage>
        <taxon>Eukaryota</taxon>
        <taxon>Viridiplantae</taxon>
        <taxon>Streptophyta</taxon>
        <taxon>Embryophyta</taxon>
        <taxon>Tracheophyta</taxon>
        <taxon>Spermatophyta</taxon>
        <taxon>Magnoliopsida</taxon>
        <taxon>eudicotyledons</taxon>
        <taxon>Gunneridae</taxon>
        <taxon>Pentapetalae</taxon>
        <taxon>rosids</taxon>
        <taxon>fabids</taxon>
        <taxon>Fabales</taxon>
        <taxon>Fabaceae</taxon>
        <taxon>Papilionoideae</taxon>
        <taxon>50 kb inversion clade</taxon>
        <taxon>NPAAA clade</taxon>
        <taxon>indigoferoid/millettioid clade</taxon>
        <taxon>Phaseoleae</taxon>
        <taxon>Mucuna</taxon>
    </lineage>
</organism>
<name>A0A371GIA4_MUCPR</name>